<proteinExistence type="predicted"/>
<dbReference type="EMBL" id="DS989827">
    <property type="protein sequence ID" value="EFR03780.1"/>
    <property type="molecule type" value="Genomic_DNA"/>
</dbReference>
<dbReference type="InParanoid" id="E4V165"/>
<keyword evidence="2" id="KW-1185">Reference proteome</keyword>
<dbReference type="GeneID" id="10026031"/>
<evidence type="ECO:0000313" key="1">
    <source>
        <dbReference type="EMBL" id="EFR03780.1"/>
    </source>
</evidence>
<dbReference type="VEuPathDB" id="FungiDB:MGYG_06779"/>
<protein>
    <submittedName>
        <fullName evidence="1">Uncharacterized protein</fullName>
    </submittedName>
</protein>
<reference evidence="2" key="1">
    <citation type="journal article" date="2012" name="MBio">
        <title>Comparative genome analysis of Trichophyton rubrum and related dermatophytes reveals candidate genes involved in infection.</title>
        <authorList>
            <person name="Martinez D.A."/>
            <person name="Oliver B.G."/>
            <person name="Graeser Y."/>
            <person name="Goldberg J.M."/>
            <person name="Li W."/>
            <person name="Martinez-Rossi N.M."/>
            <person name="Monod M."/>
            <person name="Shelest E."/>
            <person name="Barton R.C."/>
            <person name="Birch E."/>
            <person name="Brakhage A.A."/>
            <person name="Chen Z."/>
            <person name="Gurr S.J."/>
            <person name="Heiman D."/>
            <person name="Heitman J."/>
            <person name="Kosti I."/>
            <person name="Rossi A."/>
            <person name="Saif S."/>
            <person name="Samalova M."/>
            <person name="Saunders C.W."/>
            <person name="Shea T."/>
            <person name="Summerbell R.C."/>
            <person name="Xu J."/>
            <person name="Young S."/>
            <person name="Zeng Q."/>
            <person name="Birren B.W."/>
            <person name="Cuomo C.A."/>
            <person name="White T.C."/>
        </authorList>
    </citation>
    <scope>NUCLEOTIDE SEQUENCE [LARGE SCALE GENOMIC DNA]</scope>
    <source>
        <strain evidence="2">ATCC MYA-4604 / CBS 118893</strain>
    </source>
</reference>
<accession>E4V165</accession>
<gene>
    <name evidence="1" type="ORF">MGYG_06779</name>
</gene>
<dbReference type="HOGENOM" id="CLU_2305401_0_0_1"/>
<dbReference type="AlphaFoldDB" id="E4V165"/>
<sequence>MHICIRVGMILPQAAGLRVPFGNREQPVAKLAANKGKWKPRVRYRSPDVYAGRTVRGLQIRQLALTARKEWLNQSISGGERWKQEERRFSRDAEVFLSRG</sequence>
<evidence type="ECO:0000313" key="2">
    <source>
        <dbReference type="Proteomes" id="UP000002669"/>
    </source>
</evidence>
<dbReference type="RefSeq" id="XP_003170788.1">
    <property type="nucleotide sequence ID" value="XM_003170740.1"/>
</dbReference>
<dbReference type="Proteomes" id="UP000002669">
    <property type="component" value="Unassembled WGS sequence"/>
</dbReference>
<name>E4V165_ARTGP</name>
<organism evidence="2">
    <name type="scientific">Arthroderma gypseum (strain ATCC MYA-4604 / CBS 118893)</name>
    <name type="common">Microsporum gypseum</name>
    <dbReference type="NCBI Taxonomy" id="535722"/>
    <lineage>
        <taxon>Eukaryota</taxon>
        <taxon>Fungi</taxon>
        <taxon>Dikarya</taxon>
        <taxon>Ascomycota</taxon>
        <taxon>Pezizomycotina</taxon>
        <taxon>Eurotiomycetes</taxon>
        <taxon>Eurotiomycetidae</taxon>
        <taxon>Onygenales</taxon>
        <taxon>Arthrodermataceae</taxon>
        <taxon>Nannizzia</taxon>
    </lineage>
</organism>